<dbReference type="Pfam" id="PF07786">
    <property type="entry name" value="HGSNAT_cat"/>
    <property type="match status" value="1"/>
</dbReference>
<dbReference type="EMBL" id="CP001392">
    <property type="protein sequence ID" value="ACM33488.1"/>
    <property type="molecule type" value="Genomic_DNA"/>
</dbReference>
<organism evidence="3 4">
    <name type="scientific">Acidovorax ebreus (strain TPSY)</name>
    <name type="common">Diaphorobacter sp. (strain TPSY)</name>
    <dbReference type="NCBI Taxonomy" id="535289"/>
    <lineage>
        <taxon>Bacteria</taxon>
        <taxon>Pseudomonadati</taxon>
        <taxon>Pseudomonadota</taxon>
        <taxon>Betaproteobacteria</taxon>
        <taxon>Burkholderiales</taxon>
        <taxon>Comamonadaceae</taxon>
        <taxon>Diaphorobacter</taxon>
    </lineage>
</organism>
<dbReference type="KEGG" id="dia:Dtpsy_2032"/>
<keyword evidence="1" id="KW-0472">Membrane</keyword>
<feature type="transmembrane region" description="Helical" evidence="1">
    <location>
        <begin position="188"/>
        <end position="207"/>
    </location>
</feature>
<evidence type="ECO:0000313" key="3">
    <source>
        <dbReference type="EMBL" id="ACM33488.1"/>
    </source>
</evidence>
<evidence type="ECO:0000259" key="2">
    <source>
        <dbReference type="Pfam" id="PF07786"/>
    </source>
</evidence>
<keyword evidence="1" id="KW-1133">Transmembrane helix</keyword>
<feature type="transmembrane region" description="Helical" evidence="1">
    <location>
        <begin position="21"/>
        <end position="42"/>
    </location>
</feature>
<dbReference type="RefSeq" id="WP_015913521.1">
    <property type="nucleotide sequence ID" value="NC_011992.1"/>
</dbReference>
<proteinExistence type="predicted"/>
<keyword evidence="1" id="KW-0812">Transmembrane</keyword>
<dbReference type="Proteomes" id="UP000000450">
    <property type="component" value="Chromosome"/>
</dbReference>
<evidence type="ECO:0000313" key="4">
    <source>
        <dbReference type="Proteomes" id="UP000000450"/>
    </source>
</evidence>
<accession>A0A9J9Q7M3</accession>
<feature type="transmembrane region" description="Helical" evidence="1">
    <location>
        <begin position="135"/>
        <end position="154"/>
    </location>
</feature>
<feature type="transmembrane region" description="Helical" evidence="1">
    <location>
        <begin position="234"/>
        <end position="253"/>
    </location>
</feature>
<keyword evidence="4" id="KW-1185">Reference proteome</keyword>
<gene>
    <name evidence="3" type="ordered locus">Dtpsy_2032</name>
</gene>
<dbReference type="InterPro" id="IPR012429">
    <property type="entry name" value="HGSNAT_cat"/>
</dbReference>
<protein>
    <recommendedName>
        <fullName evidence="2">Heparan-alpha-glucosaminide N-acetyltransferase catalytic domain-containing protein</fullName>
    </recommendedName>
</protein>
<name>A0A9J9Q7M3_ACIET</name>
<feature type="domain" description="Heparan-alpha-glucosaminide N-acetyltransferase catalytic" evidence="2">
    <location>
        <begin position="12"/>
        <end position="240"/>
    </location>
</feature>
<evidence type="ECO:0000256" key="1">
    <source>
        <dbReference type="SAM" id="Phobius"/>
    </source>
</evidence>
<feature type="transmembrane region" description="Helical" evidence="1">
    <location>
        <begin position="54"/>
        <end position="75"/>
    </location>
</feature>
<sequence length="256" mass="28969">MLTIAQKTAETRYDRLDALRGFAMVWMTAFHFCFDLSHFGYWPQDFLVDPLWTVQRTLIVSLFLGCAGLGQAVAWQRQVGWARFARRWSQITACALLVTVGSFLMFPRSFIYFGVLHGMAVMLVITRLTVGWGRWLWLAGLLALVSPWVAGWALQGPLSEWAPLFNGRGLNWLGWISRKPFTEDYVPLFPWLGVMWWGMAAGQWLVVRSDGWLSSPLPRVVAPLAGLGRYSLSYYMLHQPVLIGGLLLAGWLAGRA</sequence>
<dbReference type="AlphaFoldDB" id="A0A9J9Q7M3"/>
<reference evidence="3 4" key="1">
    <citation type="journal article" date="2010" name="J. Bacteriol.">
        <title>Completed genome sequence of the anaerobic iron-oxidizing bacterium Acidovorax ebreus strain TPSY.</title>
        <authorList>
            <person name="Byrne-Bailey K.G."/>
            <person name="Weber K.A."/>
            <person name="Chair A.H."/>
            <person name="Bose S."/>
            <person name="Knox T."/>
            <person name="Spanbauer T.L."/>
            <person name="Chertkov O."/>
            <person name="Coates J.D."/>
        </authorList>
    </citation>
    <scope>NUCLEOTIDE SEQUENCE [LARGE SCALE GENOMIC DNA]</scope>
    <source>
        <strain evidence="3 4">TPSY</strain>
    </source>
</reference>